<evidence type="ECO:0000313" key="1">
    <source>
        <dbReference type="EMBL" id="KAJ9677436.1"/>
    </source>
</evidence>
<evidence type="ECO:0000313" key="2">
    <source>
        <dbReference type="Proteomes" id="UP001168098"/>
    </source>
</evidence>
<keyword evidence="2" id="KW-1185">Reference proteome</keyword>
<sequence length="177" mass="19506">MSRYHLAKFSVKNTVESGIISLPPKAQFQGRCGTWARTWIEGPQCMFSSRKQITETAQAEPFKQNAGISTHSTYPSVIQSNSEVPVISPRKSKGEIPREPLGLKGKVLSLGRVQKKLKGAERAQLIMQKAQDGKTLSCRKSFVGCFGCAWPCSETGIGFCCCREDWIDNISHSSTCC</sequence>
<dbReference type="Proteomes" id="UP001168098">
    <property type="component" value="Unassembled WGS sequence"/>
</dbReference>
<dbReference type="EMBL" id="JARBHA010000017">
    <property type="protein sequence ID" value="KAJ9677436.1"/>
    <property type="molecule type" value="Genomic_DNA"/>
</dbReference>
<accession>A0AA38YVG5</accession>
<organism evidence="1 2">
    <name type="scientific">Vitis rotundifolia</name>
    <name type="common">Muscadine grape</name>
    <dbReference type="NCBI Taxonomy" id="103349"/>
    <lineage>
        <taxon>Eukaryota</taxon>
        <taxon>Viridiplantae</taxon>
        <taxon>Streptophyta</taxon>
        <taxon>Embryophyta</taxon>
        <taxon>Tracheophyta</taxon>
        <taxon>Spermatophyta</taxon>
        <taxon>Magnoliopsida</taxon>
        <taxon>eudicotyledons</taxon>
        <taxon>Gunneridae</taxon>
        <taxon>Pentapetalae</taxon>
        <taxon>rosids</taxon>
        <taxon>Vitales</taxon>
        <taxon>Vitaceae</taxon>
        <taxon>Viteae</taxon>
        <taxon>Vitis</taxon>
    </lineage>
</organism>
<reference evidence="1 2" key="1">
    <citation type="journal article" date="2023" name="BMC Biotechnol.">
        <title>Vitis rotundifolia cv Carlos genome sequencing.</title>
        <authorList>
            <person name="Huff M."/>
            <person name="Hulse-Kemp A."/>
            <person name="Scheffler B."/>
            <person name="Youngblood R."/>
            <person name="Simpson S."/>
            <person name="Babiker E."/>
            <person name="Staton M."/>
        </authorList>
    </citation>
    <scope>NUCLEOTIDE SEQUENCE [LARGE SCALE GENOMIC DNA]</scope>
    <source>
        <tissue evidence="1">Leaf</tissue>
    </source>
</reference>
<comment type="caution">
    <text evidence="1">The sequence shown here is derived from an EMBL/GenBank/DDBJ whole genome shotgun (WGS) entry which is preliminary data.</text>
</comment>
<gene>
    <name evidence="1" type="ORF">PVL29_022431</name>
</gene>
<name>A0AA38YVG5_VITRO</name>
<proteinExistence type="predicted"/>
<dbReference type="AlphaFoldDB" id="A0AA38YVG5"/>
<protein>
    <submittedName>
        <fullName evidence="1">Uncharacterized protein</fullName>
    </submittedName>
</protein>